<feature type="domain" description="Subtilisin-like protease fibronectin type-III" evidence="10">
    <location>
        <begin position="687"/>
        <end position="780"/>
    </location>
</feature>
<dbReference type="PROSITE" id="PS00138">
    <property type="entry name" value="SUBTILASE_SER"/>
    <property type="match status" value="1"/>
</dbReference>
<comment type="similarity">
    <text evidence="1 6">Belongs to the peptidase S8 family.</text>
</comment>
<feature type="region of interest" description="Disordered" evidence="7">
    <location>
        <begin position="625"/>
        <end position="660"/>
    </location>
</feature>
<dbReference type="CDD" id="cd02120">
    <property type="entry name" value="PA_subtilisin_like"/>
    <property type="match status" value="1"/>
</dbReference>
<name>A0A239LJT2_9ACTN</name>
<dbReference type="InterPro" id="IPR015500">
    <property type="entry name" value="Peptidase_S8_subtilisin-rel"/>
</dbReference>
<dbReference type="PANTHER" id="PTHR10795">
    <property type="entry name" value="PROPROTEIN CONVERTASE SUBTILISIN/KEXIN"/>
    <property type="match status" value="1"/>
</dbReference>
<dbReference type="PROSITE" id="PS51892">
    <property type="entry name" value="SUBTILASE"/>
    <property type="match status" value="1"/>
</dbReference>
<evidence type="ECO:0000256" key="2">
    <source>
        <dbReference type="ARBA" id="ARBA00022670"/>
    </source>
</evidence>
<dbReference type="InterPro" id="IPR000209">
    <property type="entry name" value="Peptidase_S8/S53_dom"/>
</dbReference>
<reference evidence="11 12" key="1">
    <citation type="submission" date="2017-06" db="EMBL/GenBank/DDBJ databases">
        <authorList>
            <person name="Kim H.J."/>
            <person name="Triplett B.A."/>
        </authorList>
    </citation>
    <scope>NUCLEOTIDE SEQUENCE [LARGE SCALE GENOMIC DNA]</scope>
    <source>
        <strain evidence="11 12">CGMCC 4.1858</strain>
    </source>
</reference>
<evidence type="ECO:0000256" key="7">
    <source>
        <dbReference type="SAM" id="MobiDB-lite"/>
    </source>
</evidence>
<dbReference type="AlphaFoldDB" id="A0A239LJT2"/>
<dbReference type="EMBL" id="FZOF01000020">
    <property type="protein sequence ID" value="SNT30560.1"/>
    <property type="molecule type" value="Genomic_DNA"/>
</dbReference>
<feature type="compositionally biased region" description="Low complexity" evidence="7">
    <location>
        <begin position="180"/>
        <end position="203"/>
    </location>
</feature>
<feature type="active site" description="Charge relay system" evidence="5 6">
    <location>
        <position position="217"/>
    </location>
</feature>
<proteinExistence type="inferred from homology"/>
<dbReference type="Gene3D" id="3.50.30.30">
    <property type="match status" value="1"/>
</dbReference>
<evidence type="ECO:0000256" key="5">
    <source>
        <dbReference type="PIRSR" id="PIRSR615500-1"/>
    </source>
</evidence>
<dbReference type="InterPro" id="IPR023828">
    <property type="entry name" value="Peptidase_S8_Ser-AS"/>
</dbReference>
<dbReference type="Gene3D" id="3.40.50.200">
    <property type="entry name" value="Peptidase S8/S53 domain"/>
    <property type="match status" value="1"/>
</dbReference>
<feature type="active site" description="Charge relay system" evidence="5 6">
    <location>
        <position position="604"/>
    </location>
</feature>
<evidence type="ECO:0000256" key="6">
    <source>
        <dbReference type="PROSITE-ProRule" id="PRU01240"/>
    </source>
</evidence>
<dbReference type="Gene3D" id="2.60.40.2310">
    <property type="match status" value="1"/>
</dbReference>
<evidence type="ECO:0000259" key="10">
    <source>
        <dbReference type="Pfam" id="PF17766"/>
    </source>
</evidence>
<keyword evidence="4 6" id="KW-0720">Serine protease</keyword>
<evidence type="ECO:0000313" key="12">
    <source>
        <dbReference type="Proteomes" id="UP000198280"/>
    </source>
</evidence>
<dbReference type="Pfam" id="PF05922">
    <property type="entry name" value="Inhibitor_I9"/>
    <property type="match status" value="1"/>
</dbReference>
<dbReference type="PRINTS" id="PR00723">
    <property type="entry name" value="SUBTILISIN"/>
</dbReference>
<dbReference type="InterPro" id="IPR037045">
    <property type="entry name" value="S8pro/Inhibitor_I9_sf"/>
</dbReference>
<dbReference type="GO" id="GO:0004252">
    <property type="term" value="F:serine-type endopeptidase activity"/>
    <property type="evidence" value="ECO:0007669"/>
    <property type="project" value="UniProtKB-UniRule"/>
</dbReference>
<evidence type="ECO:0000259" key="9">
    <source>
        <dbReference type="Pfam" id="PF05922"/>
    </source>
</evidence>
<accession>A0A239LJT2</accession>
<keyword evidence="2 6" id="KW-0645">Protease</keyword>
<feature type="region of interest" description="Disordered" evidence="7">
    <location>
        <begin position="180"/>
        <end position="206"/>
    </location>
</feature>
<dbReference type="InterPro" id="IPR010259">
    <property type="entry name" value="S8pro/Inhibitor_I9"/>
</dbReference>
<dbReference type="InterPro" id="IPR045051">
    <property type="entry name" value="SBT"/>
</dbReference>
<protein>
    <submittedName>
        <fullName evidence="11">Peptidase inhibitor I9</fullName>
    </submittedName>
</protein>
<organism evidence="11 12">
    <name type="scientific">Actinacidiphila glaucinigra</name>
    <dbReference type="NCBI Taxonomy" id="235986"/>
    <lineage>
        <taxon>Bacteria</taxon>
        <taxon>Bacillati</taxon>
        <taxon>Actinomycetota</taxon>
        <taxon>Actinomycetes</taxon>
        <taxon>Kitasatosporales</taxon>
        <taxon>Streptomycetaceae</taxon>
        <taxon>Actinacidiphila</taxon>
    </lineage>
</organism>
<evidence type="ECO:0000256" key="3">
    <source>
        <dbReference type="ARBA" id="ARBA00022801"/>
    </source>
</evidence>
<evidence type="ECO:0000259" key="8">
    <source>
        <dbReference type="Pfam" id="PF00082"/>
    </source>
</evidence>
<dbReference type="GO" id="GO:0006508">
    <property type="term" value="P:proteolysis"/>
    <property type="evidence" value="ECO:0007669"/>
    <property type="project" value="UniProtKB-KW"/>
</dbReference>
<keyword evidence="3 6" id="KW-0378">Hydrolase</keyword>
<dbReference type="Proteomes" id="UP000198280">
    <property type="component" value="Unassembled WGS sequence"/>
</dbReference>
<evidence type="ECO:0000256" key="1">
    <source>
        <dbReference type="ARBA" id="ARBA00011073"/>
    </source>
</evidence>
<keyword evidence="12" id="KW-1185">Reference proteome</keyword>
<dbReference type="Pfam" id="PF00082">
    <property type="entry name" value="Peptidase_S8"/>
    <property type="match status" value="1"/>
</dbReference>
<dbReference type="Gene3D" id="3.30.70.80">
    <property type="entry name" value="Peptidase S8 propeptide/proteinase inhibitor I9"/>
    <property type="match status" value="1"/>
</dbReference>
<sequence length="994" mass="103189">MVSSASLRRRRRIAVASAVTVFATIFSGLGSIGPAAAQTGAPLPDLKLGQYDHSRAALTGGGALHTAAQPDTIKGQYVVRLREAPVTSYTGGVEGLAATKPTAGQELRPHSAAAEKYRQHLGEAQRDVLGDFGVRAQRTYTTAFNGFSAKLTGAQAGKLSKDPRVAAVTPARLVKADAATTPTPQAAQHPAQAPTAAQTAAQTKPVHGSNTVIGVIDTGIWPESASFAATMAAPAGWHGTCQTSADFPATACNGKIVGARYFADGWLSAYGSLPEGESLSPRDMIGHGTHTASTAAGLPVKHAMVLGHDYGAISGVAPDARISVYKALWGGSGTDADIIAAIDAAVADGVQVINYSIGTSMGDYQPNSPIGNAFLNAYLAGVFVAASAGNDGMSGMISNAEPWVTTVGATVERSHEATVRLGDGTRIVGTSMDRLPSRRSTPIVFADQAGSLDDGAQYCWSGSLDPAKVKGKIVACDFIDSVDAVATVKAAGGVGVVLFQSTGNTRLNVIYDFPTVYLWSAEQAGKLFNYLWAHRTDGTASLAEGGDGKSVVGLPSVASLSSYGPDQTHTGLQKPDLVADGIDVVAAVSPMAGGRLFDAYSGTSMAAPHVAGMAALLRTRHPKWSPGATASALRTTAADTKGTSSPLRQGSGMPRTSSADDPGLVIEPSAAELTAFAAAATPDGKEINLPSIALREYDGTKPVQLTRRLTNVGTRTETYTAHVDGLAGMKVTVSPRTISVKPGATAKVTITLERGTATWDRYTTGSLVFSSAKHRVRLTVAGRPWGFTPRPYDDTGIEFGRTGGQGQGFLEPGFTGPLAGRTTGYTPVTWTDKKLTTTVSGGVFSPGGVGTQGTKIVVPRGSAGLVVQTASDDPGTNLDLYLYKDGKLVDRSWASWHSSERSARFFPEPGVYTAYVHAQTATSTDVPYRLGVTVVPENGDRRNATLTTPAKVERGGSAQVTLNPVGPQPDVEQWAYTEFRTGRTVVPGLLISSR</sequence>
<dbReference type="SUPFAM" id="SSF52743">
    <property type="entry name" value="Subtilisin-like"/>
    <property type="match status" value="1"/>
</dbReference>
<dbReference type="Pfam" id="PF17766">
    <property type="entry name" value="fn3_6"/>
    <property type="match status" value="1"/>
</dbReference>
<gene>
    <name evidence="11" type="ORF">SAMN05216252_12045</name>
</gene>
<feature type="domain" description="Inhibitor I9" evidence="9">
    <location>
        <begin position="77"/>
        <end position="175"/>
    </location>
</feature>
<dbReference type="InterPro" id="IPR036852">
    <property type="entry name" value="Peptidase_S8/S53_dom_sf"/>
</dbReference>
<dbReference type="InterPro" id="IPR041469">
    <property type="entry name" value="Subtilisin-like_FN3"/>
</dbReference>
<evidence type="ECO:0000256" key="4">
    <source>
        <dbReference type="ARBA" id="ARBA00022825"/>
    </source>
</evidence>
<evidence type="ECO:0000313" key="11">
    <source>
        <dbReference type="EMBL" id="SNT30560.1"/>
    </source>
</evidence>
<feature type="active site" description="Charge relay system" evidence="5 6">
    <location>
        <position position="287"/>
    </location>
</feature>
<feature type="domain" description="Peptidase S8/S53" evidence="8">
    <location>
        <begin position="208"/>
        <end position="652"/>
    </location>
</feature>
<feature type="compositionally biased region" description="Polar residues" evidence="7">
    <location>
        <begin position="632"/>
        <end position="659"/>
    </location>
</feature>